<reference evidence="3" key="1">
    <citation type="journal article" date="2019" name="Int. J. Syst. Evol. Microbiol.">
        <title>The Global Catalogue of Microorganisms (GCM) 10K type strain sequencing project: providing services to taxonomists for standard genome sequencing and annotation.</title>
        <authorList>
            <consortium name="The Broad Institute Genomics Platform"/>
            <consortium name="The Broad Institute Genome Sequencing Center for Infectious Disease"/>
            <person name="Wu L."/>
            <person name="Ma J."/>
        </authorList>
    </citation>
    <scope>NUCLEOTIDE SEQUENCE [LARGE SCALE GENOMIC DNA]</scope>
    <source>
        <strain evidence="3">IBRC-M 10908</strain>
    </source>
</reference>
<evidence type="ECO:0000313" key="2">
    <source>
        <dbReference type="EMBL" id="MFC4335100.1"/>
    </source>
</evidence>
<protein>
    <submittedName>
        <fullName evidence="2">DUF6585 family protein</fullName>
    </submittedName>
</protein>
<proteinExistence type="predicted"/>
<keyword evidence="3" id="KW-1185">Reference proteome</keyword>
<organism evidence="2 3">
    <name type="scientific">Salininema proteolyticum</name>
    <dbReference type="NCBI Taxonomy" id="1607685"/>
    <lineage>
        <taxon>Bacteria</taxon>
        <taxon>Bacillati</taxon>
        <taxon>Actinomycetota</taxon>
        <taxon>Actinomycetes</taxon>
        <taxon>Glycomycetales</taxon>
        <taxon>Glycomycetaceae</taxon>
        <taxon>Salininema</taxon>
    </lineage>
</organism>
<dbReference type="Pfam" id="PF20226">
    <property type="entry name" value="DUF6585"/>
    <property type="match status" value="1"/>
</dbReference>
<gene>
    <name evidence="2" type="ORF">ACFPET_07800</name>
</gene>
<dbReference type="Proteomes" id="UP001595823">
    <property type="component" value="Unassembled WGS sequence"/>
</dbReference>
<feature type="transmembrane region" description="Helical" evidence="1">
    <location>
        <begin position="27"/>
        <end position="49"/>
    </location>
</feature>
<keyword evidence="1" id="KW-1133">Transmembrane helix</keyword>
<dbReference type="EMBL" id="JBHSDK010000012">
    <property type="protein sequence ID" value="MFC4335100.1"/>
    <property type="molecule type" value="Genomic_DNA"/>
</dbReference>
<keyword evidence="1" id="KW-0812">Transmembrane</keyword>
<comment type="caution">
    <text evidence="2">The sequence shown here is derived from an EMBL/GenBank/DDBJ whole genome shotgun (WGS) entry which is preliminary data.</text>
</comment>
<dbReference type="RefSeq" id="WP_380619456.1">
    <property type="nucleotide sequence ID" value="NZ_JBHSDK010000012.1"/>
</dbReference>
<keyword evidence="1" id="KW-0472">Membrane</keyword>
<dbReference type="InterPro" id="IPR046492">
    <property type="entry name" value="DUF6585"/>
</dbReference>
<evidence type="ECO:0000313" key="3">
    <source>
        <dbReference type="Proteomes" id="UP001595823"/>
    </source>
</evidence>
<evidence type="ECO:0000256" key="1">
    <source>
        <dbReference type="SAM" id="Phobius"/>
    </source>
</evidence>
<sequence>MTDLETIADRHDLGPHVATLDAYRSGAAGTIAAATVLTAAVSVPLGFLAEYLWGVAPWSAVLPAAVIALTVYGFGRWAFRTIRDDQTRLHLYENGVVVQRRSAVSAFPAHDTALYSHTREHQGRKEKYDLHQCVLRRGDGTAAVLGMSSSLHIRLRGEDLVPKGSLTASVEFREFDEWVPAIEKALGDSRLPALEEAFDQGESLEFGPLSVSRDRVRGDVESFSREEVDRVSVDDDTVRAVIGDESRDLTDTAAPLIPDLYLFLRFAARQ</sequence>
<name>A0ABV8TWF2_9ACTN</name>
<feature type="transmembrane region" description="Helical" evidence="1">
    <location>
        <begin position="55"/>
        <end position="79"/>
    </location>
</feature>
<accession>A0ABV8TWF2</accession>